<dbReference type="Gene3D" id="3.90.230.10">
    <property type="entry name" value="Creatinase/methionine aminopeptidase superfamily"/>
    <property type="match status" value="1"/>
</dbReference>
<protein>
    <submittedName>
        <fullName evidence="2">M24 family metallopeptidase</fullName>
    </submittedName>
</protein>
<dbReference type="InterPro" id="IPR050659">
    <property type="entry name" value="Peptidase_M24B"/>
</dbReference>
<name>A0A7X3CR58_9BACL</name>
<accession>A0A7X3CR58</accession>
<proteinExistence type="predicted"/>
<reference evidence="2 3" key="1">
    <citation type="submission" date="2019-11" db="EMBL/GenBank/DDBJ databases">
        <title>Draft genome sequences of five Paenibacillus species of dairy origin.</title>
        <authorList>
            <person name="Olajide A.M."/>
            <person name="Chen S."/>
            <person name="Lapointe G."/>
        </authorList>
    </citation>
    <scope>NUCLEOTIDE SEQUENCE [LARGE SCALE GENOMIC DNA]</scope>
    <source>
        <strain evidence="2 3">2CS3</strain>
    </source>
</reference>
<organism evidence="2 3">
    <name type="scientific">Paenibacillus validus</name>
    <dbReference type="NCBI Taxonomy" id="44253"/>
    <lineage>
        <taxon>Bacteria</taxon>
        <taxon>Bacillati</taxon>
        <taxon>Bacillota</taxon>
        <taxon>Bacilli</taxon>
        <taxon>Bacillales</taxon>
        <taxon>Paenibacillaceae</taxon>
        <taxon>Paenibacillus</taxon>
    </lineage>
</organism>
<gene>
    <name evidence="2" type="ORF">GNP93_04290</name>
</gene>
<keyword evidence="3" id="KW-1185">Reference proteome</keyword>
<dbReference type="CDD" id="cd01066">
    <property type="entry name" value="APP_MetAP"/>
    <property type="match status" value="1"/>
</dbReference>
<dbReference type="PANTHER" id="PTHR46112">
    <property type="entry name" value="AMINOPEPTIDASE"/>
    <property type="match status" value="1"/>
</dbReference>
<dbReference type="InterPro" id="IPR000994">
    <property type="entry name" value="Pept_M24"/>
</dbReference>
<comment type="caution">
    <text evidence="2">The sequence shown here is derived from an EMBL/GenBank/DDBJ whole genome shotgun (WGS) entry which is preliminary data.</text>
</comment>
<evidence type="ECO:0000259" key="1">
    <source>
        <dbReference type="Pfam" id="PF00557"/>
    </source>
</evidence>
<dbReference type="Proteomes" id="UP000450917">
    <property type="component" value="Unassembled WGS sequence"/>
</dbReference>
<sequence>MADHSRAQAFLTKMKDLDLDYLVAYFDGIHSFLEPNLVFLLTGFKSIGESMVLLQSNGLTTLITTPFWDAERAKTNSNVSTILPTDDLINTFKGFMELAKAGPDKIGFIGLTSIRQSSYCELSSYFKNRLHLLDEHFVDFTACKTESELIKARKATWIAERGYEKMLEIARPGMYDYQLAGEIESFMKSLGADDNFFLMSASSHNHAVRPPGRHRLEKGDIILAEISPSYEGQFTQICRSVVLGDQNRDPLLESYHLLVTALERGIAIAKPGEKLSNVVQAINEPLEEAGYGQYCRPPYMRVRGHGLGLSSFQPGDVSEANHTVLQEGMFFVIHPNQYIPETGYLLCGEPVLITSTGSQVLTKRKPSLDIIAV</sequence>
<evidence type="ECO:0000313" key="2">
    <source>
        <dbReference type="EMBL" id="MUG69892.1"/>
    </source>
</evidence>
<evidence type="ECO:0000313" key="3">
    <source>
        <dbReference type="Proteomes" id="UP000450917"/>
    </source>
</evidence>
<dbReference type="SUPFAM" id="SSF55920">
    <property type="entry name" value="Creatinase/aminopeptidase"/>
    <property type="match status" value="1"/>
</dbReference>
<dbReference type="Pfam" id="PF00557">
    <property type="entry name" value="Peptidase_M24"/>
    <property type="match status" value="1"/>
</dbReference>
<dbReference type="PANTHER" id="PTHR46112:SF2">
    <property type="entry name" value="XAA-PRO AMINOPEPTIDASE P-RELATED"/>
    <property type="match status" value="1"/>
</dbReference>
<dbReference type="AlphaFoldDB" id="A0A7X3CR58"/>
<dbReference type="EMBL" id="WNZX01000002">
    <property type="protein sequence ID" value="MUG69892.1"/>
    <property type="molecule type" value="Genomic_DNA"/>
</dbReference>
<feature type="domain" description="Peptidase M24" evidence="1">
    <location>
        <begin position="152"/>
        <end position="354"/>
    </location>
</feature>
<dbReference type="InterPro" id="IPR036005">
    <property type="entry name" value="Creatinase/aminopeptidase-like"/>
</dbReference>
<dbReference type="RefSeq" id="WP_127609826.1">
    <property type="nucleotide sequence ID" value="NZ_JARTHJ010000053.1"/>
</dbReference>